<name>C7Z4H8_FUSV7</name>
<sequence>MLGWMPKGVKGVKGPLLSHRDGVGAYSFTACHVRRASRAQIMVDADRVAEGGEKCDEMAGWVRNKGVVSGYKGQDLVNDPSPGHITTHPLTLARPALFFFPRHQNNSRGAKFNEVGVKQGLGSRGILFSLSGPTRQGDLSDELTSQEAHAGVSRDQRSLLNGSRWGFSGKAILCARSHSRTSQLEPP</sequence>
<evidence type="ECO:0000313" key="1">
    <source>
        <dbReference type="EMBL" id="EEU40926.1"/>
    </source>
</evidence>
<dbReference type="HOGENOM" id="CLU_1448059_0_0_1"/>
<dbReference type="KEGG" id="nhe:NECHADRAFT_76526"/>
<reference evidence="1 2" key="1">
    <citation type="journal article" date="2009" name="PLoS Genet.">
        <title>The genome of Nectria haematococca: contribution of supernumerary chromosomes to gene expansion.</title>
        <authorList>
            <person name="Coleman J.J."/>
            <person name="Rounsley S.D."/>
            <person name="Rodriguez-Carres M."/>
            <person name="Kuo A."/>
            <person name="Wasmann C.C."/>
            <person name="Grimwood J."/>
            <person name="Schmutz J."/>
            <person name="Taga M."/>
            <person name="White G.J."/>
            <person name="Zhou S."/>
            <person name="Schwartz D.C."/>
            <person name="Freitag M."/>
            <person name="Ma L.J."/>
            <person name="Danchin E.G."/>
            <person name="Henrissat B."/>
            <person name="Coutinho P.M."/>
            <person name="Nelson D.R."/>
            <person name="Straney D."/>
            <person name="Napoli C.A."/>
            <person name="Barker B.M."/>
            <person name="Gribskov M."/>
            <person name="Rep M."/>
            <person name="Kroken S."/>
            <person name="Molnar I."/>
            <person name="Rensing C."/>
            <person name="Kennell J.C."/>
            <person name="Zamora J."/>
            <person name="Farman M.L."/>
            <person name="Selker E.U."/>
            <person name="Salamov A."/>
            <person name="Shapiro H."/>
            <person name="Pangilinan J."/>
            <person name="Lindquist E."/>
            <person name="Lamers C."/>
            <person name="Grigoriev I.V."/>
            <person name="Geiser D.M."/>
            <person name="Covert S.F."/>
            <person name="Temporini E."/>
            <person name="Vanetten H.D."/>
        </authorList>
    </citation>
    <scope>NUCLEOTIDE SEQUENCE [LARGE SCALE GENOMIC DNA]</scope>
    <source>
        <strain evidence="2">ATCC MYA-4622 / CBS 123669 / FGSC 9596 / NRRL 45880 / 77-13-4</strain>
    </source>
</reference>
<dbReference type="InParanoid" id="C7Z4H8"/>
<dbReference type="RefSeq" id="XP_003046639.1">
    <property type="nucleotide sequence ID" value="XM_003046593.1"/>
</dbReference>
<dbReference type="GeneID" id="9678169"/>
<proteinExistence type="predicted"/>
<organism evidence="1 2">
    <name type="scientific">Fusarium vanettenii (strain ATCC MYA-4622 / CBS 123669 / FGSC 9596 / NRRL 45880 / 77-13-4)</name>
    <name type="common">Fusarium solani subsp. pisi</name>
    <dbReference type="NCBI Taxonomy" id="660122"/>
    <lineage>
        <taxon>Eukaryota</taxon>
        <taxon>Fungi</taxon>
        <taxon>Dikarya</taxon>
        <taxon>Ascomycota</taxon>
        <taxon>Pezizomycotina</taxon>
        <taxon>Sordariomycetes</taxon>
        <taxon>Hypocreomycetidae</taxon>
        <taxon>Hypocreales</taxon>
        <taxon>Nectriaceae</taxon>
        <taxon>Fusarium</taxon>
        <taxon>Fusarium solani species complex</taxon>
        <taxon>Fusarium vanettenii</taxon>
    </lineage>
</organism>
<keyword evidence="2" id="KW-1185">Reference proteome</keyword>
<gene>
    <name evidence="1" type="ORF">NECHADRAFT_76526</name>
</gene>
<accession>C7Z4H8</accession>
<dbReference type="AlphaFoldDB" id="C7Z4H8"/>
<protein>
    <submittedName>
        <fullName evidence="1">Uncharacterized protein</fullName>
    </submittedName>
</protein>
<dbReference type="Proteomes" id="UP000005206">
    <property type="component" value="Chromosome 2"/>
</dbReference>
<dbReference type="VEuPathDB" id="FungiDB:NECHADRAFT_76526"/>
<evidence type="ECO:0000313" key="2">
    <source>
        <dbReference type="Proteomes" id="UP000005206"/>
    </source>
</evidence>
<dbReference type="EMBL" id="GG698910">
    <property type="protein sequence ID" value="EEU40926.1"/>
    <property type="molecule type" value="Genomic_DNA"/>
</dbReference>